<sequence>MSNPPRIRKRVGADPSKFKRGVDGSGFITCEKCGFSVPAGAADVHDCKLEARIKSSLECHHTIDSAVRGHSQLSRKQPRTEEVEIQKAPKCAKRPKDPNRPKKPQPAFFVFMEEFRKKIQRG</sequence>
<feature type="compositionally biased region" description="Basic and acidic residues" evidence="1">
    <location>
        <begin position="78"/>
        <end position="87"/>
    </location>
</feature>
<protein>
    <submittedName>
        <fullName evidence="2">Uncharacterized protein</fullName>
    </submittedName>
</protein>
<dbReference type="InterPro" id="IPR036910">
    <property type="entry name" value="HMG_box_dom_sf"/>
</dbReference>
<organism evidence="2">
    <name type="scientific">Picea sitchensis</name>
    <name type="common">Sitka spruce</name>
    <name type="synonym">Pinus sitchensis</name>
    <dbReference type="NCBI Taxonomy" id="3332"/>
    <lineage>
        <taxon>Eukaryota</taxon>
        <taxon>Viridiplantae</taxon>
        <taxon>Streptophyta</taxon>
        <taxon>Embryophyta</taxon>
        <taxon>Tracheophyta</taxon>
        <taxon>Spermatophyta</taxon>
        <taxon>Pinopsida</taxon>
        <taxon>Pinidae</taxon>
        <taxon>Conifers I</taxon>
        <taxon>Pinales</taxon>
        <taxon>Pinaceae</taxon>
        <taxon>Picea</taxon>
    </lineage>
</organism>
<dbReference type="GO" id="GO:0003677">
    <property type="term" value="F:DNA binding"/>
    <property type="evidence" value="ECO:0007669"/>
    <property type="project" value="TreeGrafter"/>
</dbReference>
<feature type="region of interest" description="Disordered" evidence="1">
    <location>
        <begin position="67"/>
        <end position="106"/>
    </location>
</feature>
<accession>B8LRI2</accession>
<name>B8LRI2_PICSI</name>
<dbReference type="Gene3D" id="1.10.30.10">
    <property type="entry name" value="High mobility group box domain"/>
    <property type="match status" value="1"/>
</dbReference>
<dbReference type="PANTHER" id="PTHR47658:SF1">
    <property type="entry name" value="MEIOSIS INITIATOR PROTEIN"/>
    <property type="match status" value="1"/>
</dbReference>
<dbReference type="GO" id="GO:0005634">
    <property type="term" value="C:nucleus"/>
    <property type="evidence" value="ECO:0007669"/>
    <property type="project" value="TreeGrafter"/>
</dbReference>
<dbReference type="AlphaFoldDB" id="B8LRI2"/>
<reference evidence="2" key="1">
    <citation type="submission" date="2007-06" db="EMBL/GenBank/DDBJ databases">
        <title>Full length cDNA sequences from Sitka Spruce (Picea sitchensis).</title>
        <authorList>
            <person name="Ralph S.G."/>
            <person name="Chun H.E."/>
            <person name="Liao N."/>
            <person name="Ali J."/>
            <person name="Reid K."/>
            <person name="Kolosova N."/>
            <person name="Cooper N."/>
            <person name="Cullis C."/>
            <person name="Jancsik S."/>
            <person name="Moore R."/>
            <person name="Mayo M."/>
            <person name="Wagner S."/>
            <person name="Holt R.A."/>
            <person name="Jones S.J.M."/>
            <person name="Marra M.A."/>
            <person name="Ritland C.E."/>
            <person name="Ritland K."/>
            <person name="Bohlmann J."/>
        </authorList>
    </citation>
    <scope>NUCLEOTIDE SEQUENCE</scope>
    <source>
        <tissue evidence="2">Bark</tissue>
    </source>
</reference>
<proteinExistence type="evidence at transcript level"/>
<dbReference type="PANTHER" id="PTHR47658">
    <property type="entry name" value="HIGH MOBILITY GROUP B PROTEIN 12-RELATED"/>
    <property type="match status" value="1"/>
</dbReference>
<evidence type="ECO:0000256" key="1">
    <source>
        <dbReference type="SAM" id="MobiDB-lite"/>
    </source>
</evidence>
<dbReference type="EMBL" id="EF678511">
    <property type="protein sequence ID" value="ABR18262.1"/>
    <property type="molecule type" value="mRNA"/>
</dbReference>
<evidence type="ECO:0000313" key="2">
    <source>
        <dbReference type="EMBL" id="ABR18262.1"/>
    </source>
</evidence>
<dbReference type="SUPFAM" id="SSF47095">
    <property type="entry name" value="HMG-box"/>
    <property type="match status" value="1"/>
</dbReference>